<keyword evidence="3" id="KW-1185">Reference proteome</keyword>
<dbReference type="AlphaFoldDB" id="A0AAJ5BFG3"/>
<name>A0AAJ5BFG3_MYRPR</name>
<dbReference type="EMBL" id="FOFY01000022">
    <property type="protein sequence ID" value="SER62498.1"/>
    <property type="molecule type" value="Genomic_DNA"/>
</dbReference>
<evidence type="ECO:0000313" key="3">
    <source>
        <dbReference type="Proteomes" id="UP000183496"/>
    </source>
</evidence>
<comment type="caution">
    <text evidence="2">The sequence shown here is derived from an EMBL/GenBank/DDBJ whole genome shotgun (WGS) entry which is preliminary data.</text>
</comment>
<evidence type="ECO:0000313" key="2">
    <source>
        <dbReference type="EMBL" id="SER62498.1"/>
    </source>
</evidence>
<reference evidence="2 3" key="1">
    <citation type="submission" date="2016-10" db="EMBL/GenBank/DDBJ databases">
        <authorList>
            <person name="Varghese N."/>
            <person name="Submissions S."/>
        </authorList>
    </citation>
    <scope>NUCLEOTIDE SEQUENCE [LARGE SCALE GENOMIC DNA]</scope>
    <source>
        <strain evidence="3">DSM 19823 / KCTC 23066 / CCTCC M 208030 / D25</strain>
    </source>
</reference>
<keyword evidence="1" id="KW-0732">Signal</keyword>
<protein>
    <recommendedName>
        <fullName evidence="4">DUF333 domain-containing protein</fullName>
    </recommendedName>
</protein>
<feature type="chain" id="PRO_5042598786" description="DUF333 domain-containing protein" evidence="1">
    <location>
        <begin position="25"/>
        <end position="94"/>
    </location>
</feature>
<evidence type="ECO:0000256" key="1">
    <source>
        <dbReference type="SAM" id="SignalP"/>
    </source>
</evidence>
<sequence>MKKFLKSAGLPIGVFALAIGSAFATNAMKNAQTIVPGYQKMDNDGLVCRERTMCDTQGDIACTWIEGSTEHLLYGKQGPLENTVCTLPLFKVEE</sequence>
<dbReference type="Pfam" id="PF20130">
    <property type="entry name" value="DUF6520"/>
    <property type="match status" value="1"/>
</dbReference>
<feature type="signal peptide" evidence="1">
    <location>
        <begin position="1"/>
        <end position="24"/>
    </location>
</feature>
<accession>A0AAJ5BFG3</accession>
<dbReference type="InterPro" id="IPR045391">
    <property type="entry name" value="DUF6520"/>
</dbReference>
<dbReference type="Proteomes" id="UP000183496">
    <property type="component" value="Unassembled WGS sequence"/>
</dbReference>
<evidence type="ECO:0008006" key="4">
    <source>
        <dbReference type="Google" id="ProtNLM"/>
    </source>
</evidence>
<organism evidence="2 3">
    <name type="scientific">Myroides profundi</name>
    <dbReference type="NCBI Taxonomy" id="480520"/>
    <lineage>
        <taxon>Bacteria</taxon>
        <taxon>Pseudomonadati</taxon>
        <taxon>Bacteroidota</taxon>
        <taxon>Flavobacteriia</taxon>
        <taxon>Flavobacteriales</taxon>
        <taxon>Flavobacteriaceae</taxon>
        <taxon>Myroides</taxon>
    </lineage>
</organism>
<gene>
    <name evidence="2" type="ORF">SAMN04488089_1228</name>
</gene>
<dbReference type="RefSeq" id="WP_041892431.1">
    <property type="nucleotide sequence ID" value="NZ_CP010817.1"/>
</dbReference>
<proteinExistence type="predicted"/>